<accession>A0ABD1WC79</accession>
<sequence>MPENWIVQLNSQLEKMEDPATEMELWEKRSIYRIPSQVTDANKEAYKPQVVSIGPYHHGEHHLRPMEAHKQRALLHFLKRSGKRVQFYVDALAKVLQDLKDAYDQLDIGWQEDEEAFLQLMLRDGCFILEIMQATLIGCDYAPNDPIFSAHGKLHIIPLLISDMLLLENQVPLLVLQKLFTGENENFKRDEDRLNNLILYFFSTCSLAYLGNSPYPTIHMGKSVHILDVYRKSLLLMEPRPKMLHKRGYWVPDYLIPTATELNEAGVRLKSRKDNSLTNISFLGKDLKIPPMIVDEETERLFLNIMAFERSHVGAGNEVTAYIFFMDSIIKSAEDVELLKKRGIIYNVTGSSQDVAKLFCSLSKGITFDSETELNNVGYEISRWLKIPLKKKWNKCYSDLMNTYFKSPWAIVSVIAATLALTLSMIQTVYTVLSYVKREQ</sequence>
<dbReference type="PANTHER" id="PTHR31170">
    <property type="entry name" value="BNAC04G53230D PROTEIN"/>
    <property type="match status" value="1"/>
</dbReference>
<keyword evidence="1" id="KW-0472">Membrane</keyword>
<keyword evidence="1" id="KW-1133">Transmembrane helix</keyword>
<dbReference type="PANTHER" id="PTHR31170:SF18">
    <property type="entry name" value="(WILD MALAYSIAN BANANA) HYPOTHETICAL PROTEIN"/>
    <property type="match status" value="1"/>
</dbReference>
<proteinExistence type="predicted"/>
<dbReference type="Pfam" id="PF03140">
    <property type="entry name" value="DUF247"/>
    <property type="match status" value="1"/>
</dbReference>
<keyword evidence="1" id="KW-0812">Transmembrane</keyword>
<organism evidence="2 3">
    <name type="scientific">Forsythia ovata</name>
    <dbReference type="NCBI Taxonomy" id="205694"/>
    <lineage>
        <taxon>Eukaryota</taxon>
        <taxon>Viridiplantae</taxon>
        <taxon>Streptophyta</taxon>
        <taxon>Embryophyta</taxon>
        <taxon>Tracheophyta</taxon>
        <taxon>Spermatophyta</taxon>
        <taxon>Magnoliopsida</taxon>
        <taxon>eudicotyledons</taxon>
        <taxon>Gunneridae</taxon>
        <taxon>Pentapetalae</taxon>
        <taxon>asterids</taxon>
        <taxon>lamiids</taxon>
        <taxon>Lamiales</taxon>
        <taxon>Oleaceae</taxon>
        <taxon>Forsythieae</taxon>
        <taxon>Forsythia</taxon>
    </lineage>
</organism>
<dbReference type="InterPro" id="IPR004158">
    <property type="entry name" value="DUF247_pln"/>
</dbReference>
<dbReference type="AlphaFoldDB" id="A0ABD1WC79"/>
<name>A0ABD1WC79_9LAMI</name>
<protein>
    <submittedName>
        <fullName evidence="2">Uncharacterized protein</fullName>
    </submittedName>
</protein>
<dbReference type="EMBL" id="JBFOLJ010000004">
    <property type="protein sequence ID" value="KAL2547176.1"/>
    <property type="molecule type" value="Genomic_DNA"/>
</dbReference>
<reference evidence="3" key="1">
    <citation type="submission" date="2024-07" db="EMBL/GenBank/DDBJ databases">
        <title>Two chromosome-level genome assemblies of Korean endemic species Abeliophyllum distichum and Forsythia ovata (Oleaceae).</title>
        <authorList>
            <person name="Jang H."/>
        </authorList>
    </citation>
    <scope>NUCLEOTIDE SEQUENCE [LARGE SCALE GENOMIC DNA]</scope>
</reference>
<evidence type="ECO:0000256" key="1">
    <source>
        <dbReference type="SAM" id="Phobius"/>
    </source>
</evidence>
<comment type="caution">
    <text evidence="2">The sequence shown here is derived from an EMBL/GenBank/DDBJ whole genome shotgun (WGS) entry which is preliminary data.</text>
</comment>
<evidence type="ECO:0000313" key="2">
    <source>
        <dbReference type="EMBL" id="KAL2547176.1"/>
    </source>
</evidence>
<evidence type="ECO:0000313" key="3">
    <source>
        <dbReference type="Proteomes" id="UP001604277"/>
    </source>
</evidence>
<gene>
    <name evidence="2" type="ORF">Fot_16409</name>
</gene>
<keyword evidence="3" id="KW-1185">Reference proteome</keyword>
<feature type="transmembrane region" description="Helical" evidence="1">
    <location>
        <begin position="409"/>
        <end position="433"/>
    </location>
</feature>
<dbReference type="Proteomes" id="UP001604277">
    <property type="component" value="Unassembled WGS sequence"/>
</dbReference>